<dbReference type="GO" id="GO:0005634">
    <property type="term" value="C:nucleus"/>
    <property type="evidence" value="ECO:0007669"/>
    <property type="project" value="UniProtKB-SubCell"/>
</dbReference>
<dbReference type="CDD" id="cd14703">
    <property type="entry name" value="bZIP_plant_RF2"/>
    <property type="match status" value="1"/>
</dbReference>
<keyword evidence="3" id="KW-0238">DNA-binding</keyword>
<evidence type="ECO:0000256" key="4">
    <source>
        <dbReference type="ARBA" id="ARBA00023163"/>
    </source>
</evidence>
<sequence length="109" mass="12388">MANRQSAARLKESPISYVSELERKGDTSSLTTENSELKLRLQAMEQQAELHDALNEALKKEIERLKFATGEIMAPTDSYNLGMHHIPYNHSPMLSPKPYRRPVHGLEDV</sequence>
<evidence type="ECO:0000256" key="7">
    <source>
        <dbReference type="SAM" id="MobiDB-lite"/>
    </source>
</evidence>
<accession>A0A8T2WKR5</accession>
<organism evidence="8 9">
    <name type="scientific">Populus deltoides</name>
    <name type="common">Eastern poplar</name>
    <name type="synonym">Eastern cottonwood</name>
    <dbReference type="NCBI Taxonomy" id="3696"/>
    <lineage>
        <taxon>Eukaryota</taxon>
        <taxon>Viridiplantae</taxon>
        <taxon>Streptophyta</taxon>
        <taxon>Embryophyta</taxon>
        <taxon>Tracheophyta</taxon>
        <taxon>Spermatophyta</taxon>
        <taxon>Magnoliopsida</taxon>
        <taxon>eudicotyledons</taxon>
        <taxon>Gunneridae</taxon>
        <taxon>Pentapetalae</taxon>
        <taxon>rosids</taxon>
        <taxon>fabids</taxon>
        <taxon>Malpighiales</taxon>
        <taxon>Salicaceae</taxon>
        <taxon>Saliceae</taxon>
        <taxon>Populus</taxon>
    </lineage>
</organism>
<evidence type="ECO:0000256" key="6">
    <source>
        <dbReference type="SAM" id="Coils"/>
    </source>
</evidence>
<proteinExistence type="predicted"/>
<dbReference type="Proteomes" id="UP000807159">
    <property type="component" value="Chromosome 19"/>
</dbReference>
<protein>
    <submittedName>
        <fullName evidence="8">Uncharacterized protein</fullName>
    </submittedName>
</protein>
<keyword evidence="2" id="KW-0805">Transcription regulation</keyword>
<evidence type="ECO:0000256" key="3">
    <source>
        <dbReference type="ARBA" id="ARBA00023125"/>
    </source>
</evidence>
<dbReference type="PANTHER" id="PTHR13690:SF103">
    <property type="entry name" value="BZIP TRANSCRIPTION FACTOR 18"/>
    <property type="match status" value="1"/>
</dbReference>
<evidence type="ECO:0000313" key="8">
    <source>
        <dbReference type="EMBL" id="KAH8480561.1"/>
    </source>
</evidence>
<dbReference type="PANTHER" id="PTHR13690">
    <property type="entry name" value="TRANSCRIPTION FACTOR POSF21-RELATED"/>
    <property type="match status" value="1"/>
</dbReference>
<keyword evidence="9" id="KW-1185">Reference proteome</keyword>
<evidence type="ECO:0000256" key="5">
    <source>
        <dbReference type="ARBA" id="ARBA00023242"/>
    </source>
</evidence>
<evidence type="ECO:0000256" key="1">
    <source>
        <dbReference type="ARBA" id="ARBA00004123"/>
    </source>
</evidence>
<keyword evidence="4" id="KW-0804">Transcription</keyword>
<comment type="caution">
    <text evidence="8">The sequence shown here is derived from an EMBL/GenBank/DDBJ whole genome shotgun (WGS) entry which is preliminary data.</text>
</comment>
<reference evidence="8" key="1">
    <citation type="journal article" date="2021" name="J. Hered.">
        <title>Genome Assembly of Salicaceae Populus deltoides (Eastern Cottonwood) I-69 Based on Nanopore Sequencing and Hi-C Technologies.</title>
        <authorList>
            <person name="Bai S."/>
            <person name="Wu H."/>
            <person name="Zhang J."/>
            <person name="Pan Z."/>
            <person name="Zhao W."/>
            <person name="Li Z."/>
            <person name="Tong C."/>
        </authorList>
    </citation>
    <scope>NUCLEOTIDE SEQUENCE</scope>
    <source>
        <tissue evidence="8">Leaf</tissue>
    </source>
</reference>
<comment type="subcellular location">
    <subcellularLocation>
        <location evidence="1">Nucleus</location>
    </subcellularLocation>
</comment>
<name>A0A8T2WKR5_POPDE</name>
<feature type="coiled-coil region" evidence="6">
    <location>
        <begin position="27"/>
        <end position="71"/>
    </location>
</feature>
<gene>
    <name evidence="8" type="ORF">H0E87_030729</name>
</gene>
<evidence type="ECO:0000313" key="9">
    <source>
        <dbReference type="Proteomes" id="UP000807159"/>
    </source>
</evidence>
<feature type="region of interest" description="Disordered" evidence="7">
    <location>
        <begin position="90"/>
        <end position="109"/>
    </location>
</feature>
<keyword evidence="6" id="KW-0175">Coiled coil</keyword>
<dbReference type="GO" id="GO:0003677">
    <property type="term" value="F:DNA binding"/>
    <property type="evidence" value="ECO:0007669"/>
    <property type="project" value="UniProtKB-KW"/>
</dbReference>
<dbReference type="AlphaFoldDB" id="A0A8T2WKR5"/>
<dbReference type="InterPro" id="IPR044759">
    <property type="entry name" value="bZIP_RF2"/>
</dbReference>
<dbReference type="EMBL" id="JACEGQ020000019">
    <property type="protein sequence ID" value="KAH8480561.1"/>
    <property type="molecule type" value="Genomic_DNA"/>
</dbReference>
<evidence type="ECO:0000256" key="2">
    <source>
        <dbReference type="ARBA" id="ARBA00023015"/>
    </source>
</evidence>
<keyword evidence="5" id="KW-0539">Nucleus</keyword>
<dbReference type="GO" id="GO:0003700">
    <property type="term" value="F:DNA-binding transcription factor activity"/>
    <property type="evidence" value="ECO:0007669"/>
    <property type="project" value="InterPro"/>
</dbReference>